<dbReference type="STRING" id="418985.A0A1V9XUP0"/>
<evidence type="ECO:0000256" key="4">
    <source>
        <dbReference type="ARBA" id="ARBA00022490"/>
    </source>
</evidence>
<evidence type="ECO:0000256" key="10">
    <source>
        <dbReference type="SAM" id="MobiDB-lite"/>
    </source>
</evidence>
<dbReference type="Pfam" id="PF07541">
    <property type="entry name" value="EIF_2_alpha"/>
    <property type="match status" value="1"/>
</dbReference>
<evidence type="ECO:0000256" key="1">
    <source>
        <dbReference type="ARBA" id="ARBA00004514"/>
    </source>
</evidence>
<evidence type="ECO:0000256" key="9">
    <source>
        <dbReference type="ARBA" id="ARBA00033370"/>
    </source>
</evidence>
<dbReference type="InterPro" id="IPR044126">
    <property type="entry name" value="S1_IF2_alpha"/>
</dbReference>
<feature type="compositionally biased region" description="Acidic residues" evidence="10">
    <location>
        <begin position="293"/>
        <end position="307"/>
    </location>
</feature>
<comment type="subcellular location">
    <subcellularLocation>
        <location evidence="1">Cytoplasm</location>
        <location evidence="1">Cytosol</location>
    </subcellularLocation>
</comment>
<dbReference type="Gene3D" id="1.10.150.190">
    <property type="entry name" value="Translation initiation factor 2, subunit 1, domain 2"/>
    <property type="match status" value="1"/>
</dbReference>
<protein>
    <recommendedName>
        <fullName evidence="3">Eukaryotic translation initiation factor 2 subunit 1</fullName>
    </recommendedName>
    <alternativeName>
        <fullName evidence="9">Eukaryotic translation initiation factor 2 subunit alpha</fullName>
    </alternativeName>
</protein>
<sequence>MVLTCRFYASRYPEPDDVVMVNVRQIADMGAYVHLLEYDNIEGMILLSELSRRRIRSINKLIRVGRNECVVVIRVDKDKGYIDLSKRRVSAEDIVKCEEKFAKARAVNSILRHVAERLDYSTEQLDELYRKTAWHFDEKLKKVTAGHDIFKAAVTDSKVLDECNLDKPVLELLLQTINHRLAPQALKCRADIEVSCYEYEGIDAVKNALREGMSLSTDEMQIKINLIAPPLYVMTTTTMERTEGLDLLNRAIERVEQTIKTAGGVFNIQNAPKVVTDMDELELEKQLKSLEEENREVDGDDDNDDDAAAPTKASAGSGSDEESGDGAGADGGDED</sequence>
<dbReference type="FunFam" id="2.40.50.140:FF:000795">
    <property type="entry name" value="Eukaryotic translation initiation factor 2 subunit 1"/>
    <property type="match status" value="1"/>
</dbReference>
<dbReference type="PANTHER" id="PTHR10602">
    <property type="entry name" value="EUKARYOTIC TRANSLATION INITIATION FACTOR 2 SUBUNIT 1"/>
    <property type="match status" value="1"/>
</dbReference>
<evidence type="ECO:0000256" key="5">
    <source>
        <dbReference type="ARBA" id="ARBA00022540"/>
    </source>
</evidence>
<evidence type="ECO:0000313" key="13">
    <source>
        <dbReference type="Proteomes" id="UP000192247"/>
    </source>
</evidence>
<keyword evidence="13" id="KW-1185">Reference proteome</keyword>
<dbReference type="AlphaFoldDB" id="A0A1V9XUP0"/>
<dbReference type="SMART" id="SM00316">
    <property type="entry name" value="S1"/>
    <property type="match status" value="1"/>
</dbReference>
<dbReference type="PANTHER" id="PTHR10602:SF0">
    <property type="entry name" value="EUKARYOTIC TRANSLATION INITIATION FACTOR 2 SUBUNIT 1"/>
    <property type="match status" value="1"/>
</dbReference>
<evidence type="ECO:0000256" key="8">
    <source>
        <dbReference type="ARBA" id="ARBA00022917"/>
    </source>
</evidence>
<keyword evidence="6" id="KW-0597">Phosphoprotein</keyword>
<dbReference type="InterPro" id="IPR024055">
    <property type="entry name" value="TIF2_asu_C"/>
</dbReference>
<evidence type="ECO:0000259" key="11">
    <source>
        <dbReference type="PROSITE" id="PS50126"/>
    </source>
</evidence>
<name>A0A1V9XUP0_9ACAR</name>
<dbReference type="Pfam" id="PF00575">
    <property type="entry name" value="S1"/>
    <property type="match status" value="1"/>
</dbReference>
<dbReference type="GO" id="GO:0033290">
    <property type="term" value="C:eukaryotic 48S preinitiation complex"/>
    <property type="evidence" value="ECO:0007669"/>
    <property type="project" value="TreeGrafter"/>
</dbReference>
<dbReference type="GO" id="GO:0005829">
    <property type="term" value="C:cytosol"/>
    <property type="evidence" value="ECO:0007669"/>
    <property type="project" value="UniProtKB-SubCell"/>
</dbReference>
<feature type="compositionally biased region" description="Gly residues" evidence="10">
    <location>
        <begin position="325"/>
        <end position="335"/>
    </location>
</feature>
<dbReference type="GO" id="GO:0003743">
    <property type="term" value="F:translation initiation factor activity"/>
    <property type="evidence" value="ECO:0007669"/>
    <property type="project" value="UniProtKB-KW"/>
</dbReference>
<feature type="region of interest" description="Disordered" evidence="10">
    <location>
        <begin position="288"/>
        <end position="335"/>
    </location>
</feature>
<dbReference type="GO" id="GO:0003723">
    <property type="term" value="F:RNA binding"/>
    <property type="evidence" value="ECO:0007669"/>
    <property type="project" value="UniProtKB-KW"/>
</dbReference>
<dbReference type="Gene3D" id="3.30.70.1130">
    <property type="entry name" value="EIF_2_alpha"/>
    <property type="match status" value="1"/>
</dbReference>
<dbReference type="PROSITE" id="PS50126">
    <property type="entry name" value="S1"/>
    <property type="match status" value="1"/>
</dbReference>
<dbReference type="InParanoid" id="A0A1V9XUP0"/>
<dbReference type="FunFam" id="1.10.150.190:FF:000001">
    <property type="entry name" value="Eukaryotic translation initiation factor 2 subunit 1"/>
    <property type="match status" value="1"/>
</dbReference>
<feature type="domain" description="S1 motif" evidence="11">
    <location>
        <begin position="16"/>
        <end position="87"/>
    </location>
</feature>
<dbReference type="InterPro" id="IPR003029">
    <property type="entry name" value="S1_domain"/>
</dbReference>
<dbReference type="InterPro" id="IPR024054">
    <property type="entry name" value="TIF2_asu_middle_sf"/>
</dbReference>
<accession>A0A1V9XUP0</accession>
<dbReference type="FunCoup" id="A0A1V9XUP0">
    <property type="interactions" value="1789"/>
</dbReference>
<dbReference type="SUPFAM" id="SSF110993">
    <property type="entry name" value="eIF-2-alpha, C-terminal domain"/>
    <property type="match status" value="1"/>
</dbReference>
<evidence type="ECO:0000256" key="6">
    <source>
        <dbReference type="ARBA" id="ARBA00022553"/>
    </source>
</evidence>
<keyword evidence="4" id="KW-0963">Cytoplasm</keyword>
<dbReference type="SUPFAM" id="SSF116742">
    <property type="entry name" value="eIF2alpha middle domain-like"/>
    <property type="match status" value="1"/>
</dbReference>
<proteinExistence type="inferred from homology"/>
<gene>
    <name evidence="12" type="ORF">BIW11_07295</name>
</gene>
<dbReference type="GO" id="GO:0005850">
    <property type="term" value="C:eukaryotic translation initiation factor 2 complex"/>
    <property type="evidence" value="ECO:0007669"/>
    <property type="project" value="TreeGrafter"/>
</dbReference>
<evidence type="ECO:0000313" key="12">
    <source>
        <dbReference type="EMBL" id="OQR77151.1"/>
    </source>
</evidence>
<dbReference type="CDD" id="cd04452">
    <property type="entry name" value="S1_IF2_alpha"/>
    <property type="match status" value="1"/>
</dbReference>
<dbReference type="InterPro" id="IPR012340">
    <property type="entry name" value="NA-bd_OB-fold"/>
</dbReference>
<reference evidence="12 13" key="1">
    <citation type="journal article" date="2017" name="Gigascience">
        <title>Draft genome of the honey bee ectoparasitic mite, Tropilaelaps mercedesae, is shaped by the parasitic life history.</title>
        <authorList>
            <person name="Dong X."/>
            <person name="Armstrong S.D."/>
            <person name="Xia D."/>
            <person name="Makepeace B.L."/>
            <person name="Darby A.C."/>
            <person name="Kadowaki T."/>
        </authorList>
    </citation>
    <scope>NUCLEOTIDE SEQUENCE [LARGE SCALE GENOMIC DNA]</scope>
    <source>
        <strain evidence="12">Wuxi-XJTLU</strain>
    </source>
</reference>
<dbReference type="GO" id="GO:0043022">
    <property type="term" value="F:ribosome binding"/>
    <property type="evidence" value="ECO:0007669"/>
    <property type="project" value="TreeGrafter"/>
</dbReference>
<organism evidence="12 13">
    <name type="scientific">Tropilaelaps mercedesae</name>
    <dbReference type="NCBI Taxonomy" id="418985"/>
    <lineage>
        <taxon>Eukaryota</taxon>
        <taxon>Metazoa</taxon>
        <taxon>Ecdysozoa</taxon>
        <taxon>Arthropoda</taxon>
        <taxon>Chelicerata</taxon>
        <taxon>Arachnida</taxon>
        <taxon>Acari</taxon>
        <taxon>Parasitiformes</taxon>
        <taxon>Mesostigmata</taxon>
        <taxon>Gamasina</taxon>
        <taxon>Dermanyssoidea</taxon>
        <taxon>Laelapidae</taxon>
        <taxon>Tropilaelaps</taxon>
    </lineage>
</organism>
<evidence type="ECO:0000256" key="2">
    <source>
        <dbReference type="ARBA" id="ARBA00007223"/>
    </source>
</evidence>
<dbReference type="Gene3D" id="2.40.50.140">
    <property type="entry name" value="Nucleic acid-binding proteins"/>
    <property type="match status" value="1"/>
</dbReference>
<dbReference type="SUPFAM" id="SSF50249">
    <property type="entry name" value="Nucleic acid-binding proteins"/>
    <property type="match status" value="1"/>
</dbReference>
<dbReference type="InterPro" id="IPR011488">
    <property type="entry name" value="TIF_2_asu"/>
</dbReference>
<keyword evidence="8" id="KW-0648">Protein biosynthesis</keyword>
<dbReference type="Proteomes" id="UP000192247">
    <property type="component" value="Unassembled WGS sequence"/>
</dbReference>
<dbReference type="EMBL" id="MNPL01003894">
    <property type="protein sequence ID" value="OQR77151.1"/>
    <property type="molecule type" value="Genomic_DNA"/>
</dbReference>
<evidence type="ECO:0000256" key="7">
    <source>
        <dbReference type="ARBA" id="ARBA00022884"/>
    </source>
</evidence>
<dbReference type="OrthoDB" id="1685042at2759"/>
<keyword evidence="5 12" id="KW-0396">Initiation factor</keyword>
<comment type="similarity">
    <text evidence="2">Belongs to the eIF-2-alpha family.</text>
</comment>
<comment type="caution">
    <text evidence="12">The sequence shown here is derived from an EMBL/GenBank/DDBJ whole genome shotgun (WGS) entry which is preliminary data.</text>
</comment>
<dbReference type="FunFam" id="3.30.70.1130:FF:000001">
    <property type="entry name" value="Eukaryotic translation initiation factor 2 subunit 1"/>
    <property type="match status" value="1"/>
</dbReference>
<evidence type="ECO:0000256" key="3">
    <source>
        <dbReference type="ARBA" id="ARBA00020950"/>
    </source>
</evidence>
<keyword evidence="7" id="KW-0694">RNA-binding</keyword>